<organism evidence="4 5">
    <name type="scientific">Sarocladium strictum</name>
    <name type="common">Black bundle disease fungus</name>
    <name type="synonym">Acremonium strictum</name>
    <dbReference type="NCBI Taxonomy" id="5046"/>
    <lineage>
        <taxon>Eukaryota</taxon>
        <taxon>Fungi</taxon>
        <taxon>Dikarya</taxon>
        <taxon>Ascomycota</taxon>
        <taxon>Pezizomycotina</taxon>
        <taxon>Sordariomycetes</taxon>
        <taxon>Hypocreomycetidae</taxon>
        <taxon>Hypocreales</taxon>
        <taxon>Sarocladiaceae</taxon>
        <taxon>Sarocladium</taxon>
    </lineage>
</organism>
<feature type="region of interest" description="Disordered" evidence="1">
    <location>
        <begin position="1"/>
        <end position="20"/>
    </location>
</feature>
<dbReference type="EMBL" id="JAPDFR010000003">
    <property type="protein sequence ID" value="KAK0387902.1"/>
    <property type="molecule type" value="Genomic_DNA"/>
</dbReference>
<evidence type="ECO:0000313" key="4">
    <source>
        <dbReference type="EMBL" id="KAK0387902.1"/>
    </source>
</evidence>
<dbReference type="Proteomes" id="UP001175261">
    <property type="component" value="Unassembled WGS sequence"/>
</dbReference>
<sequence>MDKMAGDERVTLLKPQPRDASKAPIENDLEVLELGVIGKDIFTNARPLWHPPGARGIYGGAVIAQSLASAQVTVPDDFLPHSCHCYFLLAGDSSVPILFHVERVRDGRSFATRTVQARQKGRCIFTTTISFVKLDANGDEKQVSHAQELPRGVAGTVPDDDGDDGYGAPVVSRRVETGSENAREIWERKCRSWIRAKGKISPEGTHRAHLNALAYMTDSYFIGTVSRVHRLWRFPWRPAEVASLPAAQRKAVEADSCGPDGLTLEEWESRPQVGMLVSLDHSIYFHEPRRVRADEWMFVEMESPWAGDGRGVVTQRVWARDGTLLATCFQEGVVRLKKDGTEKGGKL</sequence>
<dbReference type="InterPro" id="IPR029069">
    <property type="entry name" value="HotDog_dom_sf"/>
</dbReference>
<dbReference type="InterPro" id="IPR049450">
    <property type="entry name" value="ACOT8-like_C"/>
</dbReference>
<dbReference type="GO" id="GO:0006637">
    <property type="term" value="P:acyl-CoA metabolic process"/>
    <property type="evidence" value="ECO:0007669"/>
    <property type="project" value="InterPro"/>
</dbReference>
<gene>
    <name evidence="4" type="ORF">NLU13_4147</name>
</gene>
<dbReference type="PANTHER" id="PTHR11066">
    <property type="entry name" value="ACYL-COA THIOESTERASE"/>
    <property type="match status" value="1"/>
</dbReference>
<dbReference type="Gene3D" id="3.10.129.10">
    <property type="entry name" value="Hotdog Thioesterase"/>
    <property type="match status" value="2"/>
</dbReference>
<keyword evidence="5" id="KW-1185">Reference proteome</keyword>
<dbReference type="GO" id="GO:0009062">
    <property type="term" value="P:fatty acid catabolic process"/>
    <property type="evidence" value="ECO:0007669"/>
    <property type="project" value="TreeGrafter"/>
</dbReference>
<dbReference type="SUPFAM" id="SSF54637">
    <property type="entry name" value="Thioesterase/thiol ester dehydrase-isomerase"/>
    <property type="match status" value="2"/>
</dbReference>
<evidence type="ECO:0000259" key="2">
    <source>
        <dbReference type="Pfam" id="PF13622"/>
    </source>
</evidence>
<evidence type="ECO:0000256" key="1">
    <source>
        <dbReference type="SAM" id="MobiDB-lite"/>
    </source>
</evidence>
<dbReference type="InterPro" id="IPR003703">
    <property type="entry name" value="Acyl_CoA_thio"/>
</dbReference>
<feature type="domain" description="Acyl-CoA thioesterase-like N-terminal HotDog" evidence="2">
    <location>
        <begin position="47"/>
        <end position="132"/>
    </location>
</feature>
<evidence type="ECO:0000313" key="5">
    <source>
        <dbReference type="Proteomes" id="UP001175261"/>
    </source>
</evidence>
<protein>
    <submittedName>
        <fullName evidence="4">Uncharacterized protein</fullName>
    </submittedName>
</protein>
<dbReference type="Pfam" id="PF20789">
    <property type="entry name" value="4HBT_3C"/>
    <property type="match status" value="1"/>
</dbReference>
<dbReference type="GO" id="GO:0005782">
    <property type="term" value="C:peroxisomal matrix"/>
    <property type="evidence" value="ECO:0007669"/>
    <property type="project" value="UniProtKB-SubCell"/>
</dbReference>
<name>A0AA39L8D7_SARSR</name>
<dbReference type="PANTHER" id="PTHR11066:SF34">
    <property type="entry name" value="ACYL-COENZYME A THIOESTERASE 8"/>
    <property type="match status" value="1"/>
</dbReference>
<evidence type="ECO:0000259" key="3">
    <source>
        <dbReference type="Pfam" id="PF20789"/>
    </source>
</evidence>
<reference evidence="4" key="1">
    <citation type="submission" date="2022-10" db="EMBL/GenBank/DDBJ databases">
        <title>Determination and structural analysis of whole genome sequence of Sarocladium strictum F4-1.</title>
        <authorList>
            <person name="Hu L."/>
            <person name="Jiang Y."/>
        </authorList>
    </citation>
    <scope>NUCLEOTIDE SEQUENCE</scope>
    <source>
        <strain evidence="4">F4-1</strain>
    </source>
</reference>
<dbReference type="CDD" id="cd03444">
    <property type="entry name" value="Thioesterase_II_repeat1"/>
    <property type="match status" value="1"/>
</dbReference>
<proteinExistence type="predicted"/>
<accession>A0AA39L8D7</accession>
<dbReference type="Pfam" id="PF13622">
    <property type="entry name" value="4HBT_3"/>
    <property type="match status" value="1"/>
</dbReference>
<dbReference type="GO" id="GO:0047617">
    <property type="term" value="F:fatty acyl-CoA hydrolase activity"/>
    <property type="evidence" value="ECO:0007669"/>
    <property type="project" value="InterPro"/>
</dbReference>
<dbReference type="InterPro" id="IPR049449">
    <property type="entry name" value="TesB_ACOT8-like_N"/>
</dbReference>
<comment type="caution">
    <text evidence="4">The sequence shown here is derived from an EMBL/GenBank/DDBJ whole genome shotgun (WGS) entry which is preliminary data.</text>
</comment>
<dbReference type="FunFam" id="3.10.129.10:FF:000074">
    <property type="entry name" value="Acyl-CoA thioesterase II"/>
    <property type="match status" value="1"/>
</dbReference>
<dbReference type="AlphaFoldDB" id="A0AA39L8D7"/>
<dbReference type="CDD" id="cd03445">
    <property type="entry name" value="Thioesterase_II_repeat2"/>
    <property type="match status" value="1"/>
</dbReference>
<feature type="domain" description="Acyl-CoA thioesterase-like C-terminal" evidence="3">
    <location>
        <begin position="159"/>
        <end position="334"/>
    </location>
</feature>